<dbReference type="Proteomes" id="UP000016934">
    <property type="component" value="Unassembled WGS sequence"/>
</dbReference>
<name>M2SNE5_COCSN</name>
<dbReference type="GeneID" id="19140482"/>
<dbReference type="GO" id="GO:0004526">
    <property type="term" value="F:ribonuclease P activity"/>
    <property type="evidence" value="ECO:0007669"/>
    <property type="project" value="TreeGrafter"/>
</dbReference>
<accession>M2SNE5</accession>
<gene>
    <name evidence="2" type="ORF">COCSADRAFT_71739</name>
</gene>
<evidence type="ECO:0000313" key="2">
    <source>
        <dbReference type="EMBL" id="EMD63845.1"/>
    </source>
</evidence>
<dbReference type="eggNOG" id="ENOG502S6UT">
    <property type="taxonomic scope" value="Eukaryota"/>
</dbReference>
<dbReference type="GO" id="GO:0005655">
    <property type="term" value="C:nucleolar ribonuclease P complex"/>
    <property type="evidence" value="ECO:0007669"/>
    <property type="project" value="TreeGrafter"/>
</dbReference>
<dbReference type="RefSeq" id="XP_007700843.1">
    <property type="nucleotide sequence ID" value="XM_007702653.1"/>
</dbReference>
<dbReference type="AlphaFoldDB" id="M2SNE5"/>
<organism evidence="2 3">
    <name type="scientific">Cochliobolus sativus (strain ND90Pr / ATCC 201652)</name>
    <name type="common">Common root rot and spot blotch fungus</name>
    <name type="synonym">Bipolaris sorokiniana</name>
    <dbReference type="NCBI Taxonomy" id="665912"/>
    <lineage>
        <taxon>Eukaryota</taxon>
        <taxon>Fungi</taxon>
        <taxon>Dikarya</taxon>
        <taxon>Ascomycota</taxon>
        <taxon>Pezizomycotina</taxon>
        <taxon>Dothideomycetes</taxon>
        <taxon>Pleosporomycetidae</taxon>
        <taxon>Pleosporales</taxon>
        <taxon>Pleosporineae</taxon>
        <taxon>Pleosporaceae</taxon>
        <taxon>Bipolaris</taxon>
    </lineage>
</organism>
<dbReference type="GO" id="GO:0006364">
    <property type="term" value="P:rRNA processing"/>
    <property type="evidence" value="ECO:0007669"/>
    <property type="project" value="InterPro"/>
</dbReference>
<evidence type="ECO:0000313" key="3">
    <source>
        <dbReference type="Proteomes" id="UP000016934"/>
    </source>
</evidence>
<keyword evidence="3" id="KW-1185">Reference proteome</keyword>
<proteinExistence type="predicted"/>
<evidence type="ECO:0000256" key="1">
    <source>
        <dbReference type="SAM" id="MobiDB-lite"/>
    </source>
</evidence>
<feature type="compositionally biased region" description="Polar residues" evidence="1">
    <location>
        <begin position="1"/>
        <end position="10"/>
    </location>
</feature>
<feature type="region of interest" description="Disordered" evidence="1">
    <location>
        <begin position="44"/>
        <end position="88"/>
    </location>
</feature>
<dbReference type="OrthoDB" id="20109at2759"/>
<dbReference type="GO" id="GO:0008033">
    <property type="term" value="P:tRNA processing"/>
    <property type="evidence" value="ECO:0007669"/>
    <property type="project" value="InterPro"/>
</dbReference>
<dbReference type="PANTHER" id="PTHR28272:SF1">
    <property type="entry name" value="RIBONUCLEASES P_MRP PROTEIN SUBUNIT POP3"/>
    <property type="match status" value="1"/>
</dbReference>
<dbReference type="GO" id="GO:0005829">
    <property type="term" value="C:cytosol"/>
    <property type="evidence" value="ECO:0007669"/>
    <property type="project" value="TreeGrafter"/>
</dbReference>
<dbReference type="GO" id="GO:0000171">
    <property type="term" value="F:ribonuclease MRP activity"/>
    <property type="evidence" value="ECO:0007669"/>
    <property type="project" value="TreeGrafter"/>
</dbReference>
<feature type="non-terminal residue" evidence="2">
    <location>
        <position position="1"/>
    </location>
</feature>
<dbReference type="KEGG" id="bsc:COCSADRAFT_71739"/>
<dbReference type="HOGENOM" id="CLU_2114648_0_0_1"/>
<dbReference type="GO" id="GO:0000172">
    <property type="term" value="C:ribonuclease MRP complex"/>
    <property type="evidence" value="ECO:0007669"/>
    <property type="project" value="TreeGrafter"/>
</dbReference>
<dbReference type="InterPro" id="IPR013241">
    <property type="entry name" value="RNase_P_Pop3"/>
</dbReference>
<sequence>MAPTAKQNTKPVFKTASPFTETQWPELSHDDELVVLEMLSNLIAPLGDHRRTHMHPSKGKKRKRATTKPDQDDSTTETPPPPPPIGNHLLIGLNSVTRHLEALAAKTAPSTTLVA</sequence>
<dbReference type="STRING" id="665912.M2SNE5"/>
<reference evidence="2 3" key="1">
    <citation type="journal article" date="2012" name="PLoS Pathog.">
        <title>Diverse lifestyles and strategies of plant pathogenesis encoded in the genomes of eighteen Dothideomycetes fungi.</title>
        <authorList>
            <person name="Ohm R.A."/>
            <person name="Feau N."/>
            <person name="Henrissat B."/>
            <person name="Schoch C.L."/>
            <person name="Horwitz B.A."/>
            <person name="Barry K.W."/>
            <person name="Condon B.J."/>
            <person name="Copeland A.C."/>
            <person name="Dhillon B."/>
            <person name="Glaser F."/>
            <person name="Hesse C.N."/>
            <person name="Kosti I."/>
            <person name="LaButti K."/>
            <person name="Lindquist E.A."/>
            <person name="Lucas S."/>
            <person name="Salamov A.A."/>
            <person name="Bradshaw R.E."/>
            <person name="Ciuffetti L."/>
            <person name="Hamelin R.C."/>
            <person name="Kema G.H.J."/>
            <person name="Lawrence C."/>
            <person name="Scott J.A."/>
            <person name="Spatafora J.W."/>
            <person name="Turgeon B.G."/>
            <person name="de Wit P.J.G.M."/>
            <person name="Zhong S."/>
            <person name="Goodwin S.B."/>
            <person name="Grigoriev I.V."/>
        </authorList>
    </citation>
    <scope>NUCLEOTIDE SEQUENCE [LARGE SCALE GENOMIC DNA]</scope>
    <source>
        <strain evidence="3">ND90Pr / ATCC 201652</strain>
    </source>
</reference>
<dbReference type="GO" id="GO:0034965">
    <property type="term" value="P:intronic box C/D snoRNA processing"/>
    <property type="evidence" value="ECO:0007669"/>
    <property type="project" value="TreeGrafter"/>
</dbReference>
<dbReference type="PANTHER" id="PTHR28272">
    <property type="entry name" value="RIBONUCLEASES P/MRP PROTEIN SUBUNIT POP3"/>
    <property type="match status" value="1"/>
</dbReference>
<feature type="region of interest" description="Disordered" evidence="1">
    <location>
        <begin position="1"/>
        <end position="24"/>
    </location>
</feature>
<reference evidence="3" key="2">
    <citation type="journal article" date="2013" name="PLoS Genet.">
        <title>Comparative genome structure, secondary metabolite, and effector coding capacity across Cochliobolus pathogens.</title>
        <authorList>
            <person name="Condon B.J."/>
            <person name="Leng Y."/>
            <person name="Wu D."/>
            <person name="Bushley K.E."/>
            <person name="Ohm R.A."/>
            <person name="Otillar R."/>
            <person name="Martin J."/>
            <person name="Schackwitz W."/>
            <person name="Grimwood J."/>
            <person name="MohdZainudin N."/>
            <person name="Xue C."/>
            <person name="Wang R."/>
            <person name="Manning V.A."/>
            <person name="Dhillon B."/>
            <person name="Tu Z.J."/>
            <person name="Steffenson B.J."/>
            <person name="Salamov A."/>
            <person name="Sun H."/>
            <person name="Lowry S."/>
            <person name="LaButti K."/>
            <person name="Han J."/>
            <person name="Copeland A."/>
            <person name="Lindquist E."/>
            <person name="Barry K."/>
            <person name="Schmutz J."/>
            <person name="Baker S.E."/>
            <person name="Ciuffetti L.M."/>
            <person name="Grigoriev I.V."/>
            <person name="Zhong S."/>
            <person name="Turgeon B.G."/>
        </authorList>
    </citation>
    <scope>NUCLEOTIDE SEQUENCE [LARGE SCALE GENOMIC DNA]</scope>
    <source>
        <strain evidence="3">ND90Pr / ATCC 201652</strain>
    </source>
</reference>
<protein>
    <submittedName>
        <fullName evidence="2">Uncharacterized protein</fullName>
    </submittedName>
</protein>
<dbReference type="EMBL" id="KB445644">
    <property type="protein sequence ID" value="EMD63845.1"/>
    <property type="molecule type" value="Genomic_DNA"/>
</dbReference>
<feature type="compositionally biased region" description="Basic residues" evidence="1">
    <location>
        <begin position="50"/>
        <end position="66"/>
    </location>
</feature>